<dbReference type="CDD" id="cd00211">
    <property type="entry name" value="PTS_IIA_fru"/>
    <property type="match status" value="1"/>
</dbReference>
<dbReference type="GO" id="GO:0016020">
    <property type="term" value="C:membrane"/>
    <property type="evidence" value="ECO:0007669"/>
    <property type="project" value="InterPro"/>
</dbReference>
<dbReference type="PANTHER" id="PTHR47738">
    <property type="entry name" value="PTS SYSTEM FRUCTOSE-LIKE EIIA COMPONENT-RELATED"/>
    <property type="match status" value="1"/>
</dbReference>
<dbReference type="NCBIfam" id="TIGR00848">
    <property type="entry name" value="fruA"/>
    <property type="match status" value="1"/>
</dbReference>
<dbReference type="Gene3D" id="3.40.930.10">
    <property type="entry name" value="Mannitol-specific EII, Chain A"/>
    <property type="match status" value="1"/>
</dbReference>
<dbReference type="InterPro" id="IPR002178">
    <property type="entry name" value="PTS_EIIA_type-2_dom"/>
</dbReference>
<dbReference type="Pfam" id="PF00359">
    <property type="entry name" value="PTS_EIIA_2"/>
    <property type="match status" value="1"/>
</dbReference>
<reference evidence="7 8" key="1">
    <citation type="journal article" date="2015" name="Genome Announc.">
        <title>Expanding the biotechnology potential of lactobacilli through comparative genomics of 213 strains and associated genera.</title>
        <authorList>
            <person name="Sun Z."/>
            <person name="Harris H.M."/>
            <person name="McCann A."/>
            <person name="Guo C."/>
            <person name="Argimon S."/>
            <person name="Zhang W."/>
            <person name="Yang X."/>
            <person name="Jeffery I.B."/>
            <person name="Cooney J.C."/>
            <person name="Kagawa T.F."/>
            <person name="Liu W."/>
            <person name="Song Y."/>
            <person name="Salvetti E."/>
            <person name="Wrobel A."/>
            <person name="Rasinkangas P."/>
            <person name="Parkhill J."/>
            <person name="Rea M.C."/>
            <person name="O'Sullivan O."/>
            <person name="Ritari J."/>
            <person name="Douillard F.P."/>
            <person name="Paul Ross R."/>
            <person name="Yang R."/>
            <person name="Briner A.E."/>
            <person name="Felis G.E."/>
            <person name="de Vos W.M."/>
            <person name="Barrangou R."/>
            <person name="Klaenhammer T.R."/>
            <person name="Caufield P.W."/>
            <person name="Cui Y."/>
            <person name="Zhang H."/>
            <person name="O'Toole P.W."/>
        </authorList>
    </citation>
    <scope>NUCLEOTIDE SEQUENCE [LARGE SCALE GENOMIC DNA]</scope>
    <source>
        <strain evidence="7 8">DSM 16230</strain>
    </source>
</reference>
<keyword evidence="4" id="KW-0808">Transferase</keyword>
<dbReference type="InterPro" id="IPR051541">
    <property type="entry name" value="PTS_SugarTrans_NitroReg"/>
</dbReference>
<proteinExistence type="predicted"/>
<organism evidence="7 8">
    <name type="scientific">Liquorilactobacillus satsumensis DSM 16230 = JCM 12392</name>
    <dbReference type="NCBI Taxonomy" id="1423801"/>
    <lineage>
        <taxon>Bacteria</taxon>
        <taxon>Bacillati</taxon>
        <taxon>Bacillota</taxon>
        <taxon>Bacilli</taxon>
        <taxon>Lactobacillales</taxon>
        <taxon>Lactobacillaceae</taxon>
        <taxon>Liquorilactobacillus</taxon>
    </lineage>
</organism>
<dbReference type="EMBL" id="AZFQ01000055">
    <property type="protein sequence ID" value="KRL96870.1"/>
    <property type="molecule type" value="Genomic_DNA"/>
</dbReference>
<dbReference type="GO" id="GO:0009401">
    <property type="term" value="P:phosphoenolpyruvate-dependent sugar phosphotransferase system"/>
    <property type="evidence" value="ECO:0007669"/>
    <property type="project" value="UniProtKB-KW"/>
</dbReference>
<name>A0A0R1UUS3_9LACO</name>
<dbReference type="STRING" id="1423801.FD50_GL002156"/>
<feature type="domain" description="PTS EIIA type-2" evidence="6">
    <location>
        <begin position="3"/>
        <end position="148"/>
    </location>
</feature>
<evidence type="ECO:0000256" key="1">
    <source>
        <dbReference type="ARBA" id="ARBA00022448"/>
    </source>
</evidence>
<evidence type="ECO:0000256" key="5">
    <source>
        <dbReference type="ARBA" id="ARBA00022683"/>
    </source>
</evidence>
<keyword evidence="3" id="KW-0762">Sugar transport</keyword>
<dbReference type="PANTHER" id="PTHR47738:SF1">
    <property type="entry name" value="NITROGEN REGULATORY PROTEIN"/>
    <property type="match status" value="1"/>
</dbReference>
<evidence type="ECO:0000256" key="4">
    <source>
        <dbReference type="ARBA" id="ARBA00022679"/>
    </source>
</evidence>
<evidence type="ECO:0000256" key="3">
    <source>
        <dbReference type="ARBA" id="ARBA00022597"/>
    </source>
</evidence>
<evidence type="ECO:0000313" key="7">
    <source>
        <dbReference type="EMBL" id="KRL96870.1"/>
    </source>
</evidence>
<dbReference type="PATRIC" id="fig|1423801.4.peg.2203"/>
<dbReference type="GeneID" id="98309365"/>
<dbReference type="GO" id="GO:0008982">
    <property type="term" value="F:protein-N(PI)-phosphohistidine-sugar phosphotransferase activity"/>
    <property type="evidence" value="ECO:0007669"/>
    <property type="project" value="InterPro"/>
</dbReference>
<dbReference type="PROSITE" id="PS51094">
    <property type="entry name" value="PTS_EIIA_TYPE_2"/>
    <property type="match status" value="1"/>
</dbReference>
<evidence type="ECO:0000256" key="2">
    <source>
        <dbReference type="ARBA" id="ARBA00022553"/>
    </source>
</evidence>
<comment type="caution">
    <text evidence="7">The sequence shown here is derived from an EMBL/GenBank/DDBJ whole genome shotgun (WGS) entry which is preliminary data.</text>
</comment>
<dbReference type="Proteomes" id="UP000051166">
    <property type="component" value="Unassembled WGS sequence"/>
</dbReference>
<keyword evidence="2" id="KW-0597">Phosphoprotein</keyword>
<evidence type="ECO:0000313" key="8">
    <source>
        <dbReference type="Proteomes" id="UP000051166"/>
    </source>
</evidence>
<dbReference type="InterPro" id="IPR016152">
    <property type="entry name" value="PTrfase/Anion_transptr"/>
</dbReference>
<dbReference type="OrthoDB" id="95460at2"/>
<dbReference type="SUPFAM" id="SSF55804">
    <property type="entry name" value="Phoshotransferase/anion transport protein"/>
    <property type="match status" value="1"/>
</dbReference>
<protein>
    <recommendedName>
        <fullName evidence="6">PTS EIIA type-2 domain-containing protein</fullName>
    </recommendedName>
</protein>
<keyword evidence="1" id="KW-0813">Transport</keyword>
<sequence length="154" mass="17312">MADVFNRKYIFLEKELPDQQAVFRFIAKQAVALQLAKKEQLVLKALEKREAEMSTGMQDGIAIPHAISSDIQQAAVLFVRTTKPVSEWETFDNTQVKQIIAMLVPADSTQAHLQILANFATTLIDENQRQALTNCQTAAEVYTFLTKEINANID</sequence>
<dbReference type="InterPro" id="IPR004715">
    <property type="entry name" value="PTS_IIA_fruc"/>
</dbReference>
<dbReference type="GO" id="GO:0030295">
    <property type="term" value="F:protein kinase activator activity"/>
    <property type="evidence" value="ECO:0007669"/>
    <property type="project" value="TreeGrafter"/>
</dbReference>
<keyword evidence="8" id="KW-1185">Reference proteome</keyword>
<evidence type="ECO:0000259" key="6">
    <source>
        <dbReference type="PROSITE" id="PS51094"/>
    </source>
</evidence>
<accession>A0A0R1UUS3</accession>
<gene>
    <name evidence="7" type="ORF">FD50_GL002156</name>
</gene>
<dbReference type="AlphaFoldDB" id="A0A0R1UUS3"/>
<dbReference type="RefSeq" id="WP_056962063.1">
    <property type="nucleotide sequence ID" value="NZ_AZFQ01000055.1"/>
</dbReference>
<keyword evidence="5" id="KW-0598">Phosphotransferase system</keyword>